<evidence type="ECO:0000313" key="8">
    <source>
        <dbReference type="EMBL" id="ABM62142.1"/>
    </source>
</evidence>
<dbReference type="eggNOG" id="COG3005">
    <property type="taxonomic scope" value="Bacteria"/>
</dbReference>
<comment type="subcellular location">
    <subcellularLocation>
        <location evidence="1">Cell envelope</location>
    </subcellularLocation>
</comment>
<dbReference type="InterPro" id="IPR038266">
    <property type="entry name" value="NapC/NirT_cytc_sf"/>
</dbReference>
<organism evidence="8 9">
    <name type="scientific">Halorhodospira halophila (strain DSM 244 / SL1)</name>
    <name type="common">Ectothiorhodospira halophila (strain DSM 244 / SL1)</name>
    <dbReference type="NCBI Taxonomy" id="349124"/>
    <lineage>
        <taxon>Bacteria</taxon>
        <taxon>Pseudomonadati</taxon>
        <taxon>Pseudomonadota</taxon>
        <taxon>Gammaproteobacteria</taxon>
        <taxon>Chromatiales</taxon>
        <taxon>Ectothiorhodospiraceae</taxon>
        <taxon>Halorhodospira</taxon>
    </lineage>
</organism>
<dbReference type="STRING" id="349124.Hhal_1375"/>
<gene>
    <name evidence="8" type="ordered locus">Hhal_1375</name>
</gene>
<name>A1WWT0_HALHL</name>
<keyword evidence="3" id="KW-0349">Heme</keyword>
<evidence type="ECO:0000313" key="9">
    <source>
        <dbReference type="Proteomes" id="UP000000647"/>
    </source>
</evidence>
<dbReference type="GO" id="GO:0046872">
    <property type="term" value="F:metal ion binding"/>
    <property type="evidence" value="ECO:0007669"/>
    <property type="project" value="UniProtKB-KW"/>
</dbReference>
<protein>
    <recommendedName>
        <fullName evidence="7">NapC/NirT cytochrome c N-terminal domain-containing protein</fullName>
    </recommendedName>
</protein>
<dbReference type="Pfam" id="PF03264">
    <property type="entry name" value="Cytochrom_NNT"/>
    <property type="match status" value="1"/>
</dbReference>
<dbReference type="HOGENOM" id="CLU_1692658_0_0_6"/>
<dbReference type="KEGG" id="hha:Hhal_1375"/>
<dbReference type="EMBL" id="CP000544">
    <property type="protein sequence ID" value="ABM62142.1"/>
    <property type="molecule type" value="Genomic_DNA"/>
</dbReference>
<evidence type="ECO:0000256" key="3">
    <source>
        <dbReference type="ARBA" id="ARBA00022617"/>
    </source>
</evidence>
<dbReference type="InterPro" id="IPR036280">
    <property type="entry name" value="Multihaem_cyt_sf"/>
</dbReference>
<evidence type="ECO:0000259" key="7">
    <source>
        <dbReference type="Pfam" id="PF03264"/>
    </source>
</evidence>
<evidence type="ECO:0000256" key="6">
    <source>
        <dbReference type="ARBA" id="ARBA00023004"/>
    </source>
</evidence>
<dbReference type="SUPFAM" id="SSF48695">
    <property type="entry name" value="Multiheme cytochromes"/>
    <property type="match status" value="1"/>
</dbReference>
<keyword evidence="9" id="KW-1185">Reference proteome</keyword>
<keyword evidence="4" id="KW-0479">Metal-binding</keyword>
<dbReference type="AlphaFoldDB" id="A1WWT0"/>
<keyword evidence="5" id="KW-0249">Electron transport</keyword>
<evidence type="ECO:0000256" key="4">
    <source>
        <dbReference type="ARBA" id="ARBA00022723"/>
    </source>
</evidence>
<keyword evidence="2" id="KW-0813">Transport</keyword>
<accession>A1WWT0</accession>
<keyword evidence="6" id="KW-0408">Iron</keyword>
<reference evidence="8 9" key="2">
    <citation type="journal article" date="2013" name="Stand. Genomic Sci.">
        <title>Complete genome sequence of Halorhodospira halophila SL1.</title>
        <authorList>
            <person name="Challacombe J.F."/>
            <person name="Majid S."/>
            <person name="Deole R."/>
            <person name="Brettin T.S."/>
            <person name="Bruce D."/>
            <person name="Delano S.F."/>
            <person name="Detter J.C."/>
            <person name="Gleasner C.D."/>
            <person name="Han C.S."/>
            <person name="Misra M."/>
            <person name="Reitenga K.G."/>
            <person name="Mikhailova N."/>
            <person name="Woyke T."/>
            <person name="Pitluck S."/>
            <person name="Nolan M."/>
            <person name="Land M.L."/>
            <person name="Saunders E."/>
            <person name="Tapia R."/>
            <person name="Lapidus A."/>
            <person name="Ivanova N."/>
            <person name="Hoff W.D."/>
        </authorList>
    </citation>
    <scope>NUCLEOTIDE SEQUENCE [LARGE SCALE GENOMIC DNA]</scope>
    <source>
        <strain evidence="9">DSM 244 / SL1</strain>
    </source>
</reference>
<dbReference type="OrthoDB" id="9791652at2"/>
<dbReference type="Gene3D" id="1.10.3820.10">
    <property type="entry name" value="Di-heme elbow motif domain"/>
    <property type="match status" value="1"/>
</dbReference>
<proteinExistence type="predicted"/>
<dbReference type="Proteomes" id="UP000000647">
    <property type="component" value="Chromosome"/>
</dbReference>
<dbReference type="RefSeq" id="WP_011814164.1">
    <property type="nucleotide sequence ID" value="NC_008789.1"/>
</dbReference>
<evidence type="ECO:0000256" key="2">
    <source>
        <dbReference type="ARBA" id="ARBA00022448"/>
    </source>
</evidence>
<sequence>MRRLGSLGIFALLLVVVAILMGGGYGAHQLTINNHFCAACHAYEKTSWDQSEHRQVDCIECHTKGFAYDKLQGTRKVWLTVTGQINPHNDPLPRYPEDTTENCVDCHITDAIAEEQPFFIARHNRYMEHAATCMACHDSGHDRQLQRMKRP</sequence>
<dbReference type="InterPro" id="IPR005126">
    <property type="entry name" value="NapC/NirT_cyt_c_N"/>
</dbReference>
<feature type="domain" description="NapC/NirT cytochrome c N-terminal" evidence="7">
    <location>
        <begin position="7"/>
        <end position="138"/>
    </location>
</feature>
<evidence type="ECO:0000256" key="1">
    <source>
        <dbReference type="ARBA" id="ARBA00004196"/>
    </source>
</evidence>
<evidence type="ECO:0000256" key="5">
    <source>
        <dbReference type="ARBA" id="ARBA00022982"/>
    </source>
</evidence>
<reference evidence="9" key="1">
    <citation type="submission" date="2006-12" db="EMBL/GenBank/DDBJ databases">
        <title>Complete sequence of Halorhodospira halophila SL1.</title>
        <authorList>
            <consortium name="US DOE Joint Genome Institute"/>
            <person name="Copeland A."/>
            <person name="Lucas S."/>
            <person name="Lapidus A."/>
            <person name="Barry K."/>
            <person name="Detter J.C."/>
            <person name="Glavina del Rio T."/>
            <person name="Hammon N."/>
            <person name="Israni S."/>
            <person name="Dalin E."/>
            <person name="Tice H."/>
            <person name="Pitluck S."/>
            <person name="Saunders E."/>
            <person name="Brettin T."/>
            <person name="Bruce D."/>
            <person name="Han C."/>
            <person name="Tapia R."/>
            <person name="Schmutz J."/>
            <person name="Larimer F."/>
            <person name="Land M."/>
            <person name="Hauser L."/>
            <person name="Kyrpides N."/>
            <person name="Mikhailova N."/>
            <person name="Hoff W."/>
            <person name="Richardson P."/>
        </authorList>
    </citation>
    <scope>NUCLEOTIDE SEQUENCE [LARGE SCALE GENOMIC DNA]</scope>
    <source>
        <strain evidence="9">DSM 244 / SL1</strain>
    </source>
</reference>
<dbReference type="GO" id="GO:0030313">
    <property type="term" value="C:cell envelope"/>
    <property type="evidence" value="ECO:0007669"/>
    <property type="project" value="UniProtKB-SubCell"/>
</dbReference>